<feature type="compositionally biased region" description="Acidic residues" evidence="1">
    <location>
        <begin position="166"/>
        <end position="180"/>
    </location>
</feature>
<dbReference type="EMBL" id="JBHUDP010000006">
    <property type="protein sequence ID" value="MFD1686729.1"/>
    <property type="molecule type" value="Genomic_DNA"/>
</dbReference>
<protein>
    <recommendedName>
        <fullName evidence="5">PGF-CTERM protein</fullName>
    </recommendedName>
</protein>
<evidence type="ECO:0000256" key="1">
    <source>
        <dbReference type="SAM" id="MobiDB-lite"/>
    </source>
</evidence>
<reference evidence="3 4" key="1">
    <citation type="journal article" date="2019" name="Int. J. Syst. Evol. Microbiol.">
        <title>The Global Catalogue of Microorganisms (GCM) 10K type strain sequencing project: providing services to taxonomists for standard genome sequencing and annotation.</title>
        <authorList>
            <consortium name="The Broad Institute Genomics Platform"/>
            <consortium name="The Broad Institute Genome Sequencing Center for Infectious Disease"/>
            <person name="Wu L."/>
            <person name="Ma J."/>
        </authorList>
    </citation>
    <scope>NUCLEOTIDE SEQUENCE [LARGE SCALE GENOMIC DNA]</scope>
    <source>
        <strain evidence="3 4">CGMCC 1.10387</strain>
    </source>
</reference>
<feature type="transmembrane region" description="Helical" evidence="2">
    <location>
        <begin position="262"/>
        <end position="279"/>
    </location>
</feature>
<dbReference type="AlphaFoldDB" id="A0ABD6DXU8"/>
<comment type="caution">
    <text evidence="3">The sequence shown here is derived from an EMBL/GenBank/DDBJ whole genome shotgun (WGS) entry which is preliminary data.</text>
</comment>
<keyword evidence="2" id="KW-0472">Membrane</keyword>
<sequence>MTAITDRRYARYGACALALVVLLGGAVSVAAAASTTNVDATAETDRLSPGDTTAIDVVVENADGGVGAFEATVTLSDPGAASVADVTLYGDPSLSNVTERADGVEVSSALADTEDTGRVTIATVVVSADEPGETDVDVTIDVLGDEDGEAYAVETVDRPTLSVVADDSDEDDSSDEDDETTVTSVSEAVDDSDDTEDVANDQGGDSIDSDEAEGDSTGGDGADGTASSSDGEQAEGGLAADQSAEDRGTVERFATSLPQRPSLLGTLGLLIAVALGTLYRRLRV</sequence>
<gene>
    <name evidence="3" type="ORF">ACFSAS_14025</name>
</gene>
<feature type="region of interest" description="Disordered" evidence="1">
    <location>
        <begin position="151"/>
        <end position="255"/>
    </location>
</feature>
<evidence type="ECO:0008006" key="5">
    <source>
        <dbReference type="Google" id="ProtNLM"/>
    </source>
</evidence>
<keyword evidence="2" id="KW-1133">Transmembrane helix</keyword>
<keyword evidence="2" id="KW-0812">Transmembrane</keyword>
<evidence type="ECO:0000256" key="2">
    <source>
        <dbReference type="SAM" id="Phobius"/>
    </source>
</evidence>
<keyword evidence="4" id="KW-1185">Reference proteome</keyword>
<evidence type="ECO:0000313" key="4">
    <source>
        <dbReference type="Proteomes" id="UP001597092"/>
    </source>
</evidence>
<dbReference type="Proteomes" id="UP001597092">
    <property type="component" value="Unassembled WGS sequence"/>
</dbReference>
<dbReference type="RefSeq" id="WP_256307195.1">
    <property type="nucleotide sequence ID" value="NZ_JANHAW010000002.1"/>
</dbReference>
<evidence type="ECO:0000313" key="3">
    <source>
        <dbReference type="EMBL" id="MFD1686729.1"/>
    </source>
</evidence>
<proteinExistence type="predicted"/>
<accession>A0ABD6DXU8</accession>
<feature type="compositionally biased region" description="Acidic residues" evidence="1">
    <location>
        <begin position="188"/>
        <end position="199"/>
    </location>
</feature>
<organism evidence="3 4">
    <name type="scientific">Halobellus litoreus</name>
    <dbReference type="NCBI Taxonomy" id="755310"/>
    <lineage>
        <taxon>Archaea</taxon>
        <taxon>Methanobacteriati</taxon>
        <taxon>Methanobacteriota</taxon>
        <taxon>Stenosarchaea group</taxon>
        <taxon>Halobacteria</taxon>
        <taxon>Halobacteriales</taxon>
        <taxon>Haloferacaceae</taxon>
        <taxon>Halobellus</taxon>
    </lineage>
</organism>
<name>A0ABD6DXU8_9EURY</name>